<dbReference type="Pfam" id="PF01521">
    <property type="entry name" value="Fe-S_biosyn"/>
    <property type="match status" value="1"/>
</dbReference>
<dbReference type="EMBL" id="LT671823">
    <property type="protein sequence ID" value="SHO78106.1"/>
    <property type="molecule type" value="Genomic_DNA"/>
</dbReference>
<evidence type="ECO:0000313" key="3">
    <source>
        <dbReference type="EMBL" id="SHO78106.1"/>
    </source>
</evidence>
<protein>
    <submittedName>
        <fullName evidence="3">Similar to S.cerevisiae protein ISA2 (Protein required for maturation of mitochondrial [4Fe-4S] proteins)</fullName>
    </submittedName>
</protein>
<dbReference type="PANTHER" id="PTHR43011">
    <property type="entry name" value="IRON-SULFUR CLUSTER ASSEMBLY 2 HOMOLOG, MITOCHONDRIAL"/>
    <property type="match status" value="1"/>
</dbReference>
<dbReference type="PANTHER" id="PTHR43011:SF1">
    <property type="entry name" value="IRON-SULFUR CLUSTER ASSEMBLY 2 HOMOLOG, MITOCHONDRIAL"/>
    <property type="match status" value="1"/>
</dbReference>
<dbReference type="VEuPathDB" id="FungiDB:MSYG_2448"/>
<reference evidence="4" key="1">
    <citation type="journal article" date="2017" name="Nucleic Acids Res.">
        <title>Proteogenomics produces comprehensive and highly accurate protein-coding gene annotation in a complete genome assembly of Malassezia sympodialis.</title>
        <authorList>
            <person name="Zhu Y."/>
            <person name="Engstroem P.G."/>
            <person name="Tellgren-Roth C."/>
            <person name="Baudo C.D."/>
            <person name="Kennell J.C."/>
            <person name="Sun S."/>
            <person name="Billmyre R.B."/>
            <person name="Schroeder M.S."/>
            <person name="Andersson A."/>
            <person name="Holm T."/>
            <person name="Sigurgeirsson B."/>
            <person name="Wu G."/>
            <person name="Sankaranarayanan S.R."/>
            <person name="Siddharthan R."/>
            <person name="Sanyal K."/>
            <person name="Lundeberg J."/>
            <person name="Nystedt B."/>
            <person name="Boekhout T."/>
            <person name="Dawson T.L. Jr."/>
            <person name="Heitman J."/>
            <person name="Scheynius A."/>
            <person name="Lehtioe J."/>
        </authorList>
    </citation>
    <scope>NUCLEOTIDE SEQUENCE [LARGE SCALE GENOMIC DNA]</scope>
    <source>
        <strain evidence="4">ATCC 42132</strain>
    </source>
</reference>
<dbReference type="InterPro" id="IPR016092">
    <property type="entry name" value="ATAP"/>
</dbReference>
<organism evidence="3 4">
    <name type="scientific">Malassezia sympodialis (strain ATCC 42132)</name>
    <name type="common">Atopic eczema-associated yeast</name>
    <dbReference type="NCBI Taxonomy" id="1230383"/>
    <lineage>
        <taxon>Eukaryota</taxon>
        <taxon>Fungi</taxon>
        <taxon>Dikarya</taxon>
        <taxon>Basidiomycota</taxon>
        <taxon>Ustilaginomycotina</taxon>
        <taxon>Malasseziomycetes</taxon>
        <taxon>Malasseziales</taxon>
        <taxon>Malasseziaceae</taxon>
        <taxon>Malassezia</taxon>
    </lineage>
</organism>
<dbReference type="NCBIfam" id="TIGR00049">
    <property type="entry name" value="iron-sulfur cluster assembly accessory protein"/>
    <property type="match status" value="1"/>
</dbReference>
<dbReference type="GO" id="GO:0016226">
    <property type="term" value="P:iron-sulfur cluster assembly"/>
    <property type="evidence" value="ECO:0007669"/>
    <property type="project" value="InterPro"/>
</dbReference>
<dbReference type="Proteomes" id="UP000186303">
    <property type="component" value="Chromosome 3"/>
</dbReference>
<sequence length="189" mass="20678">MLRLGTATRSWIRPATSTLFAAHAARMPASWTVGGVARMRSPTSINSLPWCPNCRGFVSIVKKPEHPEDTTALEGDVLGVLLTERAIEKLRTVAEKEHDDRLGLRVAVEPGGCHGYVYKLELTSDYEEDDYVFTERDARVIIDSVSLGLVKGSTIDYVTELIGSQFAIKENPQAKGNGCGCGVSWEPIL</sequence>
<evidence type="ECO:0000259" key="2">
    <source>
        <dbReference type="Pfam" id="PF01521"/>
    </source>
</evidence>
<accession>A0A1M8A6L0</accession>
<keyword evidence="4" id="KW-1185">Reference proteome</keyword>
<name>A0A1M8A6L0_MALS4</name>
<dbReference type="InterPro" id="IPR035903">
    <property type="entry name" value="HesB-like_dom_sf"/>
</dbReference>
<comment type="similarity">
    <text evidence="1">Belongs to the HesB/IscA family.</text>
</comment>
<dbReference type="FunFam" id="2.60.300.12:FF:000010">
    <property type="entry name" value="Unplaced genomic scaffold supercont1.5, whole genome shotgun sequence"/>
    <property type="match status" value="1"/>
</dbReference>
<dbReference type="STRING" id="1230383.A0A1M8A6L0"/>
<dbReference type="GO" id="GO:0051539">
    <property type="term" value="F:4 iron, 4 sulfur cluster binding"/>
    <property type="evidence" value="ECO:0007669"/>
    <property type="project" value="TreeGrafter"/>
</dbReference>
<dbReference type="OrthoDB" id="1938621at2759"/>
<dbReference type="GO" id="GO:0005506">
    <property type="term" value="F:iron ion binding"/>
    <property type="evidence" value="ECO:0007669"/>
    <property type="project" value="TreeGrafter"/>
</dbReference>
<feature type="domain" description="Core" evidence="2">
    <location>
        <begin position="82"/>
        <end position="182"/>
    </location>
</feature>
<dbReference type="InterPro" id="IPR000361">
    <property type="entry name" value="ATAP_core_dom"/>
</dbReference>
<evidence type="ECO:0000313" key="4">
    <source>
        <dbReference type="Proteomes" id="UP000186303"/>
    </source>
</evidence>
<dbReference type="AlphaFoldDB" id="A0A1M8A6L0"/>
<gene>
    <name evidence="3" type="ORF">MSYG_2448</name>
</gene>
<dbReference type="GO" id="GO:0051537">
    <property type="term" value="F:2 iron, 2 sulfur cluster binding"/>
    <property type="evidence" value="ECO:0007669"/>
    <property type="project" value="TreeGrafter"/>
</dbReference>
<dbReference type="Gene3D" id="2.60.300.12">
    <property type="entry name" value="HesB-like domain"/>
    <property type="match status" value="1"/>
</dbReference>
<dbReference type="GO" id="GO:0005739">
    <property type="term" value="C:mitochondrion"/>
    <property type="evidence" value="ECO:0007669"/>
    <property type="project" value="TreeGrafter"/>
</dbReference>
<dbReference type="SUPFAM" id="SSF89360">
    <property type="entry name" value="HesB-like domain"/>
    <property type="match status" value="1"/>
</dbReference>
<evidence type="ECO:0000256" key="1">
    <source>
        <dbReference type="ARBA" id="ARBA00006718"/>
    </source>
</evidence>
<proteinExistence type="inferred from homology"/>